<dbReference type="OrthoDB" id="623670at2759"/>
<evidence type="ECO:0000256" key="2">
    <source>
        <dbReference type="SAM" id="MobiDB-lite"/>
    </source>
</evidence>
<dbReference type="SUPFAM" id="SSF50685">
    <property type="entry name" value="Barwin-like endoglucanases"/>
    <property type="match status" value="1"/>
</dbReference>
<evidence type="ECO:0000256" key="1">
    <source>
        <dbReference type="ARBA" id="ARBA00022729"/>
    </source>
</evidence>
<sequence>MRLTPSSLLTLTSIVTSSIVYTVNSAPVSPSDLALPETINGLTNVASEANSKPIWAKIEKRCHRASSKKHTSKKRTAKRHSSKKHNKKHTKKHSKKHTKKHSSKKHSSKKHTTSKKKTNKKHTTNKKKTTKKHTTKKHTTTKKKTTTKKASGSSSSSGTKYSGDGTYYSPSLGSCGMQNNESELVAALNAPQMNNPANPNLNPTCGKYVNVTGPNKKTVRVKIVDTCPPCASGDLDLSPAAFVKIGNLTQGRIPITWSWA</sequence>
<dbReference type="InterPro" id="IPR009009">
    <property type="entry name" value="RlpA-like_DPBB"/>
</dbReference>
<dbReference type="Proteomes" id="UP000717996">
    <property type="component" value="Unassembled WGS sequence"/>
</dbReference>
<name>A0A9P6YIN7_RHIOR</name>
<dbReference type="Pfam" id="PF03330">
    <property type="entry name" value="DPBB_1"/>
    <property type="match status" value="1"/>
</dbReference>
<protein>
    <recommendedName>
        <fullName evidence="4">RlpA-like protein double-psi beta-barrel domain-containing protein</fullName>
    </recommendedName>
</protein>
<dbReference type="PANTHER" id="PTHR31836:SF21">
    <property type="entry name" value="EXPANSIN-LIKE PROTEIN 7"/>
    <property type="match status" value="1"/>
</dbReference>
<dbReference type="Gene3D" id="2.40.40.10">
    <property type="entry name" value="RlpA-like domain"/>
    <property type="match status" value="1"/>
</dbReference>
<feature type="region of interest" description="Disordered" evidence="2">
    <location>
        <begin position="60"/>
        <end position="163"/>
    </location>
</feature>
<comment type="caution">
    <text evidence="5">The sequence shown here is derived from an EMBL/GenBank/DDBJ whole genome shotgun (WGS) entry which is preliminary data.</text>
</comment>
<dbReference type="PANTHER" id="PTHR31836">
    <property type="match status" value="1"/>
</dbReference>
<feature type="compositionally biased region" description="Basic residues" evidence="2">
    <location>
        <begin position="60"/>
        <end position="147"/>
    </location>
</feature>
<feature type="signal peptide" evidence="3">
    <location>
        <begin position="1"/>
        <end position="25"/>
    </location>
</feature>
<evidence type="ECO:0000259" key="4">
    <source>
        <dbReference type="Pfam" id="PF03330"/>
    </source>
</evidence>
<dbReference type="CDD" id="cd22191">
    <property type="entry name" value="DPBB_RlpA_EXP_N-like"/>
    <property type="match status" value="1"/>
</dbReference>
<evidence type="ECO:0000256" key="3">
    <source>
        <dbReference type="SAM" id="SignalP"/>
    </source>
</evidence>
<evidence type="ECO:0000313" key="5">
    <source>
        <dbReference type="EMBL" id="KAG1549552.1"/>
    </source>
</evidence>
<gene>
    <name evidence="5" type="ORF">G6F51_002985</name>
</gene>
<evidence type="ECO:0000313" key="6">
    <source>
        <dbReference type="Proteomes" id="UP000717996"/>
    </source>
</evidence>
<reference evidence="5" key="1">
    <citation type="journal article" date="2020" name="Microb. Genom.">
        <title>Genetic diversity of clinical and environmental Mucorales isolates obtained from an investigation of mucormycosis cases among solid organ transplant recipients.</title>
        <authorList>
            <person name="Nguyen M.H."/>
            <person name="Kaul D."/>
            <person name="Muto C."/>
            <person name="Cheng S.J."/>
            <person name="Richter R.A."/>
            <person name="Bruno V.M."/>
            <person name="Liu G."/>
            <person name="Beyhan S."/>
            <person name="Sundermann A.J."/>
            <person name="Mounaud S."/>
            <person name="Pasculle A.W."/>
            <person name="Nierman W.C."/>
            <person name="Driscoll E."/>
            <person name="Cumbie R."/>
            <person name="Clancy C.J."/>
            <person name="Dupont C.L."/>
        </authorList>
    </citation>
    <scope>NUCLEOTIDE SEQUENCE</scope>
    <source>
        <strain evidence="5">GL16</strain>
    </source>
</reference>
<feature type="compositionally biased region" description="Low complexity" evidence="2">
    <location>
        <begin position="148"/>
        <end position="160"/>
    </location>
</feature>
<accession>A0A9P6YIN7</accession>
<dbReference type="EMBL" id="JAANIT010000275">
    <property type="protein sequence ID" value="KAG1549552.1"/>
    <property type="molecule type" value="Genomic_DNA"/>
</dbReference>
<dbReference type="InterPro" id="IPR036908">
    <property type="entry name" value="RlpA-like_sf"/>
</dbReference>
<keyword evidence="1 3" id="KW-0732">Signal</keyword>
<dbReference type="OMA" id="SCGIEND"/>
<proteinExistence type="predicted"/>
<dbReference type="AlphaFoldDB" id="A0A9P6YIN7"/>
<organism evidence="5 6">
    <name type="scientific">Rhizopus oryzae</name>
    <name type="common">Mucormycosis agent</name>
    <name type="synonym">Rhizopus arrhizus var. delemar</name>
    <dbReference type="NCBI Taxonomy" id="64495"/>
    <lineage>
        <taxon>Eukaryota</taxon>
        <taxon>Fungi</taxon>
        <taxon>Fungi incertae sedis</taxon>
        <taxon>Mucoromycota</taxon>
        <taxon>Mucoromycotina</taxon>
        <taxon>Mucoromycetes</taxon>
        <taxon>Mucorales</taxon>
        <taxon>Mucorineae</taxon>
        <taxon>Rhizopodaceae</taxon>
        <taxon>Rhizopus</taxon>
    </lineage>
</organism>
<dbReference type="InterPro" id="IPR051477">
    <property type="entry name" value="Expansin_CellWall"/>
</dbReference>
<feature type="domain" description="RlpA-like protein double-psi beta-barrel" evidence="4">
    <location>
        <begin position="201"/>
        <end position="256"/>
    </location>
</feature>
<feature type="chain" id="PRO_5040514795" description="RlpA-like protein double-psi beta-barrel domain-containing protein" evidence="3">
    <location>
        <begin position="26"/>
        <end position="260"/>
    </location>
</feature>